<dbReference type="HOGENOM" id="CLU_1722706_0_0_1"/>
<evidence type="ECO:0000313" key="2">
    <source>
        <dbReference type="EMBL" id="EDK44857.1"/>
    </source>
</evidence>
<proteinExistence type="predicted"/>
<protein>
    <submittedName>
        <fullName evidence="2">Uncharacterized protein</fullName>
    </submittedName>
</protein>
<feature type="coiled-coil region" evidence="1">
    <location>
        <begin position="125"/>
        <end position="152"/>
    </location>
</feature>
<dbReference type="Proteomes" id="UP000001996">
    <property type="component" value="Unassembled WGS sequence"/>
</dbReference>
<keyword evidence="3" id="KW-1185">Reference proteome</keyword>
<keyword evidence="1" id="KW-0175">Coiled coil</keyword>
<dbReference type="InParanoid" id="A5E099"/>
<dbReference type="GeneID" id="5233007"/>
<dbReference type="KEGG" id="lel:PVL30_003865"/>
<gene>
    <name evidence="2" type="ORF">LELG_03036</name>
</gene>
<evidence type="ECO:0000313" key="3">
    <source>
        <dbReference type="Proteomes" id="UP000001996"/>
    </source>
</evidence>
<reference evidence="2 3" key="1">
    <citation type="journal article" date="2009" name="Nature">
        <title>Evolution of pathogenicity and sexual reproduction in eight Candida genomes.</title>
        <authorList>
            <person name="Butler G."/>
            <person name="Rasmussen M.D."/>
            <person name="Lin M.F."/>
            <person name="Santos M.A."/>
            <person name="Sakthikumar S."/>
            <person name="Munro C.A."/>
            <person name="Rheinbay E."/>
            <person name="Grabherr M."/>
            <person name="Forche A."/>
            <person name="Reedy J.L."/>
            <person name="Agrafioti I."/>
            <person name="Arnaud M.B."/>
            <person name="Bates S."/>
            <person name="Brown A.J."/>
            <person name="Brunke S."/>
            <person name="Costanzo M.C."/>
            <person name="Fitzpatrick D.A."/>
            <person name="de Groot P.W."/>
            <person name="Harris D."/>
            <person name="Hoyer L.L."/>
            <person name="Hube B."/>
            <person name="Klis F.M."/>
            <person name="Kodira C."/>
            <person name="Lennard N."/>
            <person name="Logue M.E."/>
            <person name="Martin R."/>
            <person name="Neiman A.M."/>
            <person name="Nikolaou E."/>
            <person name="Quail M.A."/>
            <person name="Quinn J."/>
            <person name="Santos M.C."/>
            <person name="Schmitzberger F.F."/>
            <person name="Sherlock G."/>
            <person name="Shah P."/>
            <person name="Silverstein K.A."/>
            <person name="Skrzypek M.S."/>
            <person name="Soll D."/>
            <person name="Staggs R."/>
            <person name="Stansfield I."/>
            <person name="Stumpf M.P."/>
            <person name="Sudbery P.E."/>
            <person name="Srikantha T."/>
            <person name="Zeng Q."/>
            <person name="Berman J."/>
            <person name="Berriman M."/>
            <person name="Heitman J."/>
            <person name="Gow N.A."/>
            <person name="Lorenz M.C."/>
            <person name="Birren B.W."/>
            <person name="Kellis M."/>
            <person name="Cuomo C.A."/>
        </authorList>
    </citation>
    <scope>NUCLEOTIDE SEQUENCE [LARGE SCALE GENOMIC DNA]</scope>
    <source>
        <strain evidence="3">ATCC 11503 / BCRC 21390 / CBS 2605 / JCM 1781 / NBRC 1676 / NRRL YB-4239</strain>
    </source>
</reference>
<dbReference type="AlphaFoldDB" id="A5E099"/>
<evidence type="ECO:0000256" key="1">
    <source>
        <dbReference type="SAM" id="Coils"/>
    </source>
</evidence>
<dbReference type="EMBL" id="CH981526">
    <property type="protein sequence ID" value="EDK44857.1"/>
    <property type="molecule type" value="Genomic_DNA"/>
</dbReference>
<accession>A5E099</accession>
<dbReference type="VEuPathDB" id="FungiDB:LELG_03036"/>
<feature type="coiled-coil region" evidence="1">
    <location>
        <begin position="46"/>
        <end position="87"/>
    </location>
</feature>
<organism evidence="2 3">
    <name type="scientific">Lodderomyces elongisporus (strain ATCC 11503 / CBS 2605 / JCM 1781 / NBRC 1676 / NRRL YB-4239)</name>
    <name type="common">Yeast</name>
    <name type="synonym">Saccharomyces elongisporus</name>
    <dbReference type="NCBI Taxonomy" id="379508"/>
    <lineage>
        <taxon>Eukaryota</taxon>
        <taxon>Fungi</taxon>
        <taxon>Dikarya</taxon>
        <taxon>Ascomycota</taxon>
        <taxon>Saccharomycotina</taxon>
        <taxon>Pichiomycetes</taxon>
        <taxon>Debaryomycetaceae</taxon>
        <taxon>Candida/Lodderomyces clade</taxon>
        <taxon>Lodderomyces</taxon>
    </lineage>
</organism>
<name>A5E099_LODEL</name>
<sequence>MEVLNALRRFFEYFTPKSSQDGVNHHKSFTLITEAIAELCDSSFENESYATDLSRIENKIVAIRKEIALTKSKIENVKEDVMKLNEILLGKGDAASSLTNLNNKGEVTAYFRAKLEEQKILVDHVKTLVDRIKQLRADALELESKLRDVSKI</sequence>